<dbReference type="EMBL" id="JARMAB010000012">
    <property type="protein sequence ID" value="MED1203407.1"/>
    <property type="molecule type" value="Genomic_DNA"/>
</dbReference>
<name>A0ABU6MG99_9BACI</name>
<keyword evidence="1" id="KW-0129">CBS domain</keyword>
<protein>
    <submittedName>
        <fullName evidence="3">CBS domain-containing protein</fullName>
    </submittedName>
</protein>
<dbReference type="InterPro" id="IPR046342">
    <property type="entry name" value="CBS_dom_sf"/>
</dbReference>
<keyword evidence="4" id="KW-1185">Reference proteome</keyword>
<dbReference type="RefSeq" id="WP_066268872.1">
    <property type="nucleotide sequence ID" value="NZ_JARMAB010000012.1"/>
</dbReference>
<proteinExistence type="predicted"/>
<dbReference type="Gene3D" id="3.10.580.10">
    <property type="entry name" value="CBS-domain"/>
    <property type="match status" value="1"/>
</dbReference>
<comment type="caution">
    <text evidence="3">The sequence shown here is derived from an EMBL/GenBank/DDBJ whole genome shotgun (WGS) entry which is preliminary data.</text>
</comment>
<gene>
    <name evidence="3" type="ORF">P4T90_09985</name>
</gene>
<evidence type="ECO:0000259" key="2">
    <source>
        <dbReference type="PROSITE" id="PS51371"/>
    </source>
</evidence>
<feature type="domain" description="CBS" evidence="2">
    <location>
        <begin position="108"/>
        <end position="164"/>
    </location>
</feature>
<evidence type="ECO:0000313" key="3">
    <source>
        <dbReference type="EMBL" id="MED1203407.1"/>
    </source>
</evidence>
<organism evidence="3 4">
    <name type="scientific">Heyndrickxia acidicola</name>
    <dbReference type="NCBI Taxonomy" id="209389"/>
    <lineage>
        <taxon>Bacteria</taxon>
        <taxon>Bacillati</taxon>
        <taxon>Bacillota</taxon>
        <taxon>Bacilli</taxon>
        <taxon>Bacillales</taxon>
        <taxon>Bacillaceae</taxon>
        <taxon>Heyndrickxia</taxon>
    </lineage>
</organism>
<dbReference type="PROSITE" id="PS51371">
    <property type="entry name" value="CBS"/>
    <property type="match status" value="1"/>
</dbReference>
<reference evidence="3 4" key="1">
    <citation type="submission" date="2023-03" db="EMBL/GenBank/DDBJ databases">
        <title>Bacillus Genome Sequencing.</title>
        <authorList>
            <person name="Dunlap C."/>
        </authorList>
    </citation>
    <scope>NUCLEOTIDE SEQUENCE [LARGE SCALE GENOMIC DNA]</scope>
    <source>
        <strain evidence="3 4">B-23453</strain>
    </source>
</reference>
<sequence length="244" mass="28607">MTEAEKIDLKNQCERFESAFNRIHKSLKQSVKNAHTDKFKELIDKGKSHSLVRAYQDDLYQFAKLRNAIVHEKVDLDYYIAEPHLDIVEEIERIAEDFEKPKQAMAIATKPVFFFYEDGKLEDVLTIIKKFSYSQFPIYNHDGEYVWLLTSTHIVKWLADQLSEMTVDIKKVKVKELYNERFTHQIAFAREDASIFDIEDIYEEYHQNNKKLQGIVLTESGTSKDKPKGFLTSWDLVGVEILDS</sequence>
<evidence type="ECO:0000256" key="1">
    <source>
        <dbReference type="PROSITE-ProRule" id="PRU00703"/>
    </source>
</evidence>
<evidence type="ECO:0000313" key="4">
    <source>
        <dbReference type="Proteomes" id="UP001341444"/>
    </source>
</evidence>
<dbReference type="Pfam" id="PF00571">
    <property type="entry name" value="CBS"/>
    <property type="match status" value="1"/>
</dbReference>
<dbReference type="Proteomes" id="UP001341444">
    <property type="component" value="Unassembled WGS sequence"/>
</dbReference>
<dbReference type="InterPro" id="IPR000644">
    <property type="entry name" value="CBS_dom"/>
</dbReference>
<dbReference type="SUPFAM" id="SSF54631">
    <property type="entry name" value="CBS-domain pair"/>
    <property type="match status" value="1"/>
</dbReference>
<accession>A0ABU6MG99</accession>